<dbReference type="EMBL" id="JBHSFO010000005">
    <property type="protein sequence ID" value="MFC4604440.1"/>
    <property type="molecule type" value="Genomic_DNA"/>
</dbReference>
<keyword evidence="1" id="KW-1133">Transmembrane helix</keyword>
<feature type="transmembrane region" description="Helical" evidence="1">
    <location>
        <begin position="64"/>
        <end position="89"/>
    </location>
</feature>
<keyword evidence="3" id="KW-1185">Reference proteome</keyword>
<accession>A0ABV9FQW6</accession>
<feature type="transmembrane region" description="Helical" evidence="1">
    <location>
        <begin position="12"/>
        <end position="29"/>
    </location>
</feature>
<reference evidence="3" key="1">
    <citation type="journal article" date="2019" name="Int. J. Syst. Evol. Microbiol.">
        <title>The Global Catalogue of Microorganisms (GCM) 10K type strain sequencing project: providing services to taxonomists for standard genome sequencing and annotation.</title>
        <authorList>
            <consortium name="The Broad Institute Genomics Platform"/>
            <consortium name="The Broad Institute Genome Sequencing Center for Infectious Disease"/>
            <person name="Wu L."/>
            <person name="Ma J."/>
        </authorList>
    </citation>
    <scope>NUCLEOTIDE SEQUENCE [LARGE SCALE GENOMIC DNA]</scope>
    <source>
        <strain evidence="3">CCUG 54520</strain>
    </source>
</reference>
<keyword evidence="1" id="KW-0812">Transmembrane</keyword>
<comment type="caution">
    <text evidence="2">The sequence shown here is derived from an EMBL/GenBank/DDBJ whole genome shotgun (WGS) entry which is preliminary data.</text>
</comment>
<dbReference type="RefSeq" id="WP_378417253.1">
    <property type="nucleotide sequence ID" value="NZ_JBHSFO010000005.1"/>
</dbReference>
<evidence type="ECO:0000313" key="3">
    <source>
        <dbReference type="Proteomes" id="UP001595914"/>
    </source>
</evidence>
<gene>
    <name evidence="2" type="ORF">ACFO6S_12160</name>
</gene>
<evidence type="ECO:0000313" key="2">
    <source>
        <dbReference type="EMBL" id="MFC4604440.1"/>
    </source>
</evidence>
<protein>
    <submittedName>
        <fullName evidence="2">Uncharacterized protein</fullName>
    </submittedName>
</protein>
<keyword evidence="1" id="KW-0472">Membrane</keyword>
<name>A0ABV9FQW6_9NOCA</name>
<organism evidence="2 3">
    <name type="scientific">Rhodococcus kronopolitis</name>
    <dbReference type="NCBI Taxonomy" id="1460226"/>
    <lineage>
        <taxon>Bacteria</taxon>
        <taxon>Bacillati</taxon>
        <taxon>Actinomycetota</taxon>
        <taxon>Actinomycetes</taxon>
        <taxon>Mycobacteriales</taxon>
        <taxon>Nocardiaceae</taxon>
        <taxon>Rhodococcus</taxon>
    </lineage>
</organism>
<sequence>MDSRDPGSRTGWLTAVFWTVTAAFAYVLLGLLFPWAWLPYLGSGLALTYLWWKRRHRGRYSVLFGATCAFFALMAVGVSGAALLVPVSLPVDSVGPRRVDCGSVVDRVPADELTVTTGDSNEPAVQSRSIPQGSLERKCSDWLDGRGGRAAGLALIGLFVGARATGHFVRSDGVRSVGVPASSV</sequence>
<dbReference type="Proteomes" id="UP001595914">
    <property type="component" value="Unassembled WGS sequence"/>
</dbReference>
<evidence type="ECO:0000256" key="1">
    <source>
        <dbReference type="SAM" id="Phobius"/>
    </source>
</evidence>
<proteinExistence type="predicted"/>